<feature type="non-terminal residue" evidence="1">
    <location>
        <position position="1"/>
    </location>
</feature>
<accession>X1VEZ4</accession>
<gene>
    <name evidence="1" type="ORF">S12H4_54753</name>
</gene>
<proteinExistence type="predicted"/>
<sequence length="56" mass="6240">VILLADYRWYLLAGDLLSMIEPIFTQEAFSRGINWLATLLRSEAERIKVSGGVDAG</sequence>
<name>X1VEZ4_9ZZZZ</name>
<organism evidence="1">
    <name type="scientific">marine sediment metagenome</name>
    <dbReference type="NCBI Taxonomy" id="412755"/>
    <lineage>
        <taxon>unclassified sequences</taxon>
        <taxon>metagenomes</taxon>
        <taxon>ecological metagenomes</taxon>
    </lineage>
</organism>
<protein>
    <submittedName>
        <fullName evidence="1">Uncharacterized protein</fullName>
    </submittedName>
</protein>
<dbReference type="EMBL" id="BARW01035040">
    <property type="protein sequence ID" value="GAJ12846.1"/>
    <property type="molecule type" value="Genomic_DNA"/>
</dbReference>
<dbReference type="AlphaFoldDB" id="X1VEZ4"/>
<evidence type="ECO:0000313" key="1">
    <source>
        <dbReference type="EMBL" id="GAJ12846.1"/>
    </source>
</evidence>
<comment type="caution">
    <text evidence="1">The sequence shown here is derived from an EMBL/GenBank/DDBJ whole genome shotgun (WGS) entry which is preliminary data.</text>
</comment>
<reference evidence="1" key="1">
    <citation type="journal article" date="2014" name="Front. Microbiol.">
        <title>High frequency of phylogenetically diverse reductive dehalogenase-homologous genes in deep subseafloor sedimentary metagenomes.</title>
        <authorList>
            <person name="Kawai M."/>
            <person name="Futagami T."/>
            <person name="Toyoda A."/>
            <person name="Takaki Y."/>
            <person name="Nishi S."/>
            <person name="Hori S."/>
            <person name="Arai W."/>
            <person name="Tsubouchi T."/>
            <person name="Morono Y."/>
            <person name="Uchiyama I."/>
            <person name="Ito T."/>
            <person name="Fujiyama A."/>
            <person name="Inagaki F."/>
            <person name="Takami H."/>
        </authorList>
    </citation>
    <scope>NUCLEOTIDE SEQUENCE</scope>
    <source>
        <strain evidence="1">Expedition CK06-06</strain>
    </source>
</reference>